<dbReference type="PANTHER" id="PTHR21301:SF13">
    <property type="match status" value="1"/>
</dbReference>
<dbReference type="SUPFAM" id="SSF82771">
    <property type="entry name" value="GIY-YIG endonuclease"/>
    <property type="match status" value="1"/>
</dbReference>
<evidence type="ECO:0000313" key="2">
    <source>
        <dbReference type="EMBL" id="OCT78327.1"/>
    </source>
</evidence>
<dbReference type="InterPro" id="IPR035901">
    <property type="entry name" value="GIY-YIG_endonuc_sf"/>
</dbReference>
<dbReference type="PANTHER" id="PTHR21301">
    <property type="entry name" value="REVERSE TRANSCRIPTASE"/>
    <property type="match status" value="1"/>
</dbReference>
<evidence type="ECO:0000259" key="1">
    <source>
        <dbReference type="PROSITE" id="PS50164"/>
    </source>
</evidence>
<proteinExistence type="predicted"/>
<organism evidence="2 3">
    <name type="scientific">Xenopus laevis</name>
    <name type="common">African clawed frog</name>
    <dbReference type="NCBI Taxonomy" id="8355"/>
    <lineage>
        <taxon>Eukaryota</taxon>
        <taxon>Metazoa</taxon>
        <taxon>Chordata</taxon>
        <taxon>Craniata</taxon>
        <taxon>Vertebrata</taxon>
        <taxon>Euteleostomi</taxon>
        <taxon>Amphibia</taxon>
        <taxon>Batrachia</taxon>
        <taxon>Anura</taxon>
        <taxon>Pipoidea</taxon>
        <taxon>Pipidae</taxon>
        <taxon>Xenopodinae</taxon>
        <taxon>Xenopus</taxon>
        <taxon>Xenopus</taxon>
    </lineage>
</organism>
<reference evidence="3" key="1">
    <citation type="journal article" date="2016" name="Nature">
        <title>Genome evolution in the allotetraploid frog Xenopus laevis.</title>
        <authorList>
            <person name="Session A.M."/>
            <person name="Uno Y."/>
            <person name="Kwon T."/>
            <person name="Chapman J.A."/>
            <person name="Toyoda A."/>
            <person name="Takahashi S."/>
            <person name="Fukui A."/>
            <person name="Hikosaka A."/>
            <person name="Suzuki A."/>
            <person name="Kondo M."/>
            <person name="van Heeringen S.J."/>
            <person name="Quigley I."/>
            <person name="Heinz S."/>
            <person name="Ogino H."/>
            <person name="Ochi H."/>
            <person name="Hellsten U."/>
            <person name="Lyons J.B."/>
            <person name="Simakov O."/>
            <person name="Putnam N."/>
            <person name="Stites J."/>
            <person name="Kuroki Y."/>
            <person name="Tanaka T."/>
            <person name="Michiue T."/>
            <person name="Watanabe M."/>
            <person name="Bogdanovic O."/>
            <person name="Lister R."/>
            <person name="Georgiou G."/>
            <person name="Paranjpe S.S."/>
            <person name="van Kruijsbergen I."/>
            <person name="Shu S."/>
            <person name="Carlson J."/>
            <person name="Kinoshita T."/>
            <person name="Ohta Y."/>
            <person name="Mawaribuchi S."/>
            <person name="Jenkins J."/>
            <person name="Grimwood J."/>
            <person name="Schmutz J."/>
            <person name="Mitros T."/>
            <person name="Mozaffari S.V."/>
            <person name="Suzuki Y."/>
            <person name="Haramoto Y."/>
            <person name="Yamamoto T.S."/>
            <person name="Takagi C."/>
            <person name="Heald R."/>
            <person name="Miller K."/>
            <person name="Haudenschild C."/>
            <person name="Kitzman J."/>
            <person name="Nakayama T."/>
            <person name="Izutsu Y."/>
            <person name="Robert J."/>
            <person name="Fortriede J."/>
            <person name="Burns K."/>
            <person name="Lotay V."/>
            <person name="Karimi K."/>
            <person name="Yasuoka Y."/>
            <person name="Dichmann D.S."/>
            <person name="Flajnik M.F."/>
            <person name="Houston D.W."/>
            <person name="Shendure J."/>
            <person name="DuPasquier L."/>
            <person name="Vize P.D."/>
            <person name="Zorn A.M."/>
            <person name="Ito M."/>
            <person name="Marcotte E.M."/>
            <person name="Wallingford J.B."/>
            <person name="Ito Y."/>
            <person name="Asashima M."/>
            <person name="Ueno N."/>
            <person name="Matsuda Y."/>
            <person name="Veenstra G.J."/>
            <person name="Fujiyama A."/>
            <person name="Harland R.M."/>
            <person name="Taira M."/>
            <person name="Rokhsar D.S."/>
        </authorList>
    </citation>
    <scope>NUCLEOTIDE SEQUENCE [LARGE SCALE GENOMIC DNA]</scope>
    <source>
        <strain evidence="3">J</strain>
    </source>
</reference>
<dbReference type="EMBL" id="CM004475">
    <property type="protein sequence ID" value="OCT78327.1"/>
    <property type="molecule type" value="Genomic_DNA"/>
</dbReference>
<name>A0A974CT79_XENLA</name>
<dbReference type="OMA" id="RSGNEDW"/>
<sequence>MEEEQDEFSGSIPDFSRVRSGNEDWLSLVWFIDEFINCNTKSVVYLLTCKVCYKQYVGCTVRPMKERIREHINTIRSGSEATVVSRHFKICSNSNVAMLKVQGIERVTLDVRGGDLRAKLLRAEVKWIHKLNTRQPQGLNSVFDVSCYI</sequence>
<dbReference type="PROSITE" id="PS50164">
    <property type="entry name" value="GIY_YIG"/>
    <property type="match status" value="1"/>
</dbReference>
<dbReference type="InterPro" id="IPR000305">
    <property type="entry name" value="GIY-YIG_endonuc"/>
</dbReference>
<dbReference type="CDD" id="cd10442">
    <property type="entry name" value="GIY-YIG_PLEs"/>
    <property type="match status" value="1"/>
</dbReference>
<accession>A0A974CT79</accession>
<dbReference type="Proteomes" id="UP000694892">
    <property type="component" value="Chromosome 5S"/>
</dbReference>
<protein>
    <recommendedName>
        <fullName evidence="1">GIY-YIG domain-containing protein</fullName>
    </recommendedName>
</protein>
<evidence type="ECO:0000313" key="3">
    <source>
        <dbReference type="Proteomes" id="UP000694892"/>
    </source>
</evidence>
<gene>
    <name evidence="2" type="ORF">XELAEV_18029436mg</name>
</gene>
<dbReference type="AlphaFoldDB" id="A0A974CT79"/>
<feature type="domain" description="GIY-YIG" evidence="1">
    <location>
        <begin position="40"/>
        <end position="140"/>
    </location>
</feature>
<dbReference type="Gene3D" id="3.40.1440.10">
    <property type="entry name" value="GIY-YIG endonuclease"/>
    <property type="match status" value="1"/>
</dbReference>